<dbReference type="Proteomes" id="UP000033615">
    <property type="component" value="Unassembled WGS sequence"/>
</dbReference>
<keyword evidence="1" id="KW-0812">Transmembrane</keyword>
<proteinExistence type="predicted"/>
<evidence type="ECO:0008006" key="5">
    <source>
        <dbReference type="Google" id="ProtNLM"/>
    </source>
</evidence>
<sequence length="129" mass="12604">MIATLGAALTITLIIAVINATAAPVGPAALIGLLAVWGVAAWANNAPMNARTLRLAGPAGTEAMALNTSGLYSGIASGSAVGGTTLDRFGAGGPLAASVIIGICGIAAMVLGIVRWPTERPRNGEKAAA</sequence>
<keyword evidence="4" id="KW-1185">Reference proteome</keyword>
<evidence type="ECO:0000256" key="1">
    <source>
        <dbReference type="SAM" id="Phobius"/>
    </source>
</evidence>
<name>A0A1V4D583_9ACTN</name>
<keyword evidence="2" id="KW-0732">Signal</keyword>
<reference evidence="3" key="1">
    <citation type="submission" date="2016-12" db="EMBL/GenBank/DDBJ databases">
        <title>Genome sequence of Streptomyces antioxidans MUSC 164.</title>
        <authorList>
            <person name="Lee L.-H."/>
            <person name="Ser H.-L."/>
        </authorList>
    </citation>
    <scope>NUCLEOTIDE SEQUENCE [LARGE SCALE GENOMIC DNA]</scope>
    <source>
        <strain evidence="3">MUSC 164</strain>
    </source>
</reference>
<comment type="caution">
    <text evidence="3">The sequence shown here is derived from an EMBL/GenBank/DDBJ whole genome shotgun (WGS) entry which is preliminary data.</text>
</comment>
<evidence type="ECO:0000313" key="3">
    <source>
        <dbReference type="EMBL" id="OPF79650.1"/>
    </source>
</evidence>
<protein>
    <recommendedName>
        <fullName evidence="5">MFS transporter</fullName>
    </recommendedName>
</protein>
<feature type="chain" id="PRO_5010743368" description="MFS transporter" evidence="2">
    <location>
        <begin position="23"/>
        <end position="129"/>
    </location>
</feature>
<feature type="transmembrane region" description="Helical" evidence="1">
    <location>
        <begin position="95"/>
        <end position="114"/>
    </location>
</feature>
<dbReference type="EMBL" id="LAKD02000036">
    <property type="protein sequence ID" value="OPF79650.1"/>
    <property type="molecule type" value="Genomic_DNA"/>
</dbReference>
<dbReference type="SUPFAM" id="SSF103473">
    <property type="entry name" value="MFS general substrate transporter"/>
    <property type="match status" value="1"/>
</dbReference>
<gene>
    <name evidence="3" type="ORF">VT50_0215440</name>
</gene>
<keyword evidence="1" id="KW-1133">Transmembrane helix</keyword>
<feature type="signal peptide" evidence="2">
    <location>
        <begin position="1"/>
        <end position="22"/>
    </location>
</feature>
<evidence type="ECO:0000313" key="4">
    <source>
        <dbReference type="Proteomes" id="UP000033615"/>
    </source>
</evidence>
<keyword evidence="1" id="KW-0472">Membrane</keyword>
<dbReference type="AlphaFoldDB" id="A0A1V4D583"/>
<accession>A0A1V4D583</accession>
<dbReference type="InterPro" id="IPR036259">
    <property type="entry name" value="MFS_trans_sf"/>
</dbReference>
<organism evidence="3 4">
    <name type="scientific">Streptomyces antioxidans</name>
    <dbReference type="NCBI Taxonomy" id="1507734"/>
    <lineage>
        <taxon>Bacteria</taxon>
        <taxon>Bacillati</taxon>
        <taxon>Actinomycetota</taxon>
        <taxon>Actinomycetes</taxon>
        <taxon>Kitasatosporales</taxon>
        <taxon>Streptomycetaceae</taxon>
        <taxon>Streptomyces</taxon>
    </lineage>
</organism>
<evidence type="ECO:0000256" key="2">
    <source>
        <dbReference type="SAM" id="SignalP"/>
    </source>
</evidence>